<sequence>MGIIKDTKVGMVASDARAAKVNGQSVFVAVFKSGGLSGGSVSGELKHISAMVEAVEAEGWTLEQASYADAGGKVDRMLGVFRPSER</sequence>
<dbReference type="Proteomes" id="UP000321571">
    <property type="component" value="Unassembled WGS sequence"/>
</dbReference>
<dbReference type="OrthoDB" id="3695711at2"/>
<dbReference type="RefSeq" id="WP_147685789.1">
    <property type="nucleotide sequence ID" value="NZ_VDUX01000003.1"/>
</dbReference>
<evidence type="ECO:0000313" key="2">
    <source>
        <dbReference type="Proteomes" id="UP000321571"/>
    </source>
</evidence>
<dbReference type="AlphaFoldDB" id="A0A5C8NI90"/>
<reference evidence="1 2" key="1">
    <citation type="submission" date="2019-06" db="EMBL/GenBank/DDBJ databases">
        <title>Aeromicrobium sp. nov., isolated from a maize field.</title>
        <authorList>
            <person name="Lin S.-Y."/>
            <person name="Tsai C.-F."/>
            <person name="Young C.-C."/>
        </authorList>
    </citation>
    <scope>NUCLEOTIDE SEQUENCE [LARGE SCALE GENOMIC DNA]</scope>
    <source>
        <strain evidence="1 2">CC-CFT486</strain>
    </source>
</reference>
<evidence type="ECO:0008006" key="3">
    <source>
        <dbReference type="Google" id="ProtNLM"/>
    </source>
</evidence>
<gene>
    <name evidence="1" type="ORF">FHP06_08620</name>
</gene>
<proteinExistence type="predicted"/>
<protein>
    <recommendedName>
        <fullName evidence="3">DUF4177 domain-containing protein</fullName>
    </recommendedName>
</protein>
<name>A0A5C8NI90_9ACTN</name>
<evidence type="ECO:0000313" key="1">
    <source>
        <dbReference type="EMBL" id="TXL61479.1"/>
    </source>
</evidence>
<organism evidence="1 2">
    <name type="scientific">Aeromicrobium terrae</name>
    <dbReference type="NCBI Taxonomy" id="2498846"/>
    <lineage>
        <taxon>Bacteria</taxon>
        <taxon>Bacillati</taxon>
        <taxon>Actinomycetota</taxon>
        <taxon>Actinomycetes</taxon>
        <taxon>Propionibacteriales</taxon>
        <taxon>Nocardioidaceae</taxon>
        <taxon>Aeromicrobium</taxon>
    </lineage>
</organism>
<comment type="caution">
    <text evidence="1">The sequence shown here is derived from an EMBL/GenBank/DDBJ whole genome shotgun (WGS) entry which is preliminary data.</text>
</comment>
<accession>A0A5C8NI90</accession>
<dbReference type="EMBL" id="VDUX01000003">
    <property type="protein sequence ID" value="TXL61479.1"/>
    <property type="molecule type" value="Genomic_DNA"/>
</dbReference>
<keyword evidence="2" id="KW-1185">Reference proteome</keyword>